<dbReference type="InterPro" id="IPR049504">
    <property type="entry name" value="O-antigen_lig"/>
</dbReference>
<comment type="subcellular location">
    <subcellularLocation>
        <location evidence="1">Endoplasmic reticulum membrane</location>
        <topology evidence="1">Single-pass membrane protein</topology>
    </subcellularLocation>
</comment>
<feature type="transmembrane region" description="Helical" evidence="6">
    <location>
        <begin position="105"/>
        <end position="123"/>
    </location>
</feature>
<evidence type="ECO:0000256" key="3">
    <source>
        <dbReference type="ARBA" id="ARBA00022824"/>
    </source>
</evidence>
<evidence type="ECO:0000313" key="8">
    <source>
        <dbReference type="Proteomes" id="UP001203004"/>
    </source>
</evidence>
<accession>A0ABT0M8I2</accession>
<feature type="transmembrane region" description="Helical" evidence="6">
    <location>
        <begin position="143"/>
        <end position="164"/>
    </location>
</feature>
<keyword evidence="2 6" id="KW-0812">Transmembrane</keyword>
<dbReference type="Gene3D" id="3.40.50.2000">
    <property type="entry name" value="Glycogen Phosphorylase B"/>
    <property type="match status" value="1"/>
</dbReference>
<feature type="transmembrane region" description="Helical" evidence="6">
    <location>
        <begin position="184"/>
        <end position="200"/>
    </location>
</feature>
<feature type="transmembrane region" description="Helical" evidence="6">
    <location>
        <begin position="44"/>
        <end position="67"/>
    </location>
</feature>
<evidence type="ECO:0000256" key="4">
    <source>
        <dbReference type="ARBA" id="ARBA00022989"/>
    </source>
</evidence>
<dbReference type="NCBIfam" id="NF041549">
    <property type="entry name" value="PssD"/>
    <property type="match status" value="1"/>
</dbReference>
<dbReference type="InterPro" id="IPR013969">
    <property type="entry name" value="Oligosacch_biosynth_Alg14"/>
</dbReference>
<dbReference type="PANTHER" id="PTHR12154">
    <property type="entry name" value="GLYCOSYL TRANSFERASE-RELATED"/>
    <property type="match status" value="1"/>
</dbReference>
<feature type="transmembrane region" description="Helical" evidence="6">
    <location>
        <begin position="79"/>
        <end position="99"/>
    </location>
</feature>
<dbReference type="Pfam" id="PF13425">
    <property type="entry name" value="O-antigen_lig"/>
    <property type="match status" value="1"/>
</dbReference>
<evidence type="ECO:0000256" key="2">
    <source>
        <dbReference type="ARBA" id="ARBA00022692"/>
    </source>
</evidence>
<keyword evidence="5 6" id="KW-0472">Membrane</keyword>
<keyword evidence="3" id="KW-0256">Endoplasmic reticulum</keyword>
<dbReference type="RefSeq" id="WP_249098628.1">
    <property type="nucleotide sequence ID" value="NZ_JAMAST010000003.1"/>
</dbReference>
<feature type="transmembrane region" description="Helical" evidence="6">
    <location>
        <begin position="394"/>
        <end position="410"/>
    </location>
</feature>
<feature type="transmembrane region" description="Helical" evidence="6">
    <location>
        <begin position="21"/>
        <end position="38"/>
    </location>
</feature>
<keyword evidence="7" id="KW-0436">Ligase</keyword>
<organism evidence="7 8">
    <name type="scientific">Sporolactobacillus mangiferae</name>
    <dbReference type="NCBI Taxonomy" id="2940498"/>
    <lineage>
        <taxon>Bacteria</taxon>
        <taxon>Bacillati</taxon>
        <taxon>Bacillota</taxon>
        <taxon>Bacilli</taxon>
        <taxon>Bacillales</taxon>
        <taxon>Sporolactobacillaceae</taxon>
        <taxon>Sporolactobacillus</taxon>
    </lineage>
</organism>
<feature type="transmembrane region" description="Helical" evidence="6">
    <location>
        <begin position="500"/>
        <end position="517"/>
    </location>
</feature>
<feature type="transmembrane region" description="Helical" evidence="6">
    <location>
        <begin position="212"/>
        <end position="244"/>
    </location>
</feature>
<dbReference type="PANTHER" id="PTHR12154:SF4">
    <property type="entry name" value="UDP-N-ACETYLGLUCOSAMINE TRANSFERASE SUBUNIT ALG14 HOMOLOG"/>
    <property type="match status" value="1"/>
</dbReference>
<dbReference type="GO" id="GO:0016874">
    <property type="term" value="F:ligase activity"/>
    <property type="evidence" value="ECO:0007669"/>
    <property type="project" value="UniProtKB-KW"/>
</dbReference>
<keyword evidence="8" id="KW-1185">Reference proteome</keyword>
<feature type="transmembrane region" description="Helical" evidence="6">
    <location>
        <begin position="256"/>
        <end position="277"/>
    </location>
</feature>
<protein>
    <submittedName>
        <fullName evidence="7">O-antigen ligase family protein</fullName>
    </submittedName>
</protein>
<dbReference type="Proteomes" id="UP001203004">
    <property type="component" value="Unassembled WGS sequence"/>
</dbReference>
<evidence type="ECO:0000313" key="7">
    <source>
        <dbReference type="EMBL" id="MCL1631171.1"/>
    </source>
</evidence>
<gene>
    <name evidence="7" type="ORF">M3N64_04315</name>
</gene>
<dbReference type="Pfam" id="PF08660">
    <property type="entry name" value="Alg14"/>
    <property type="match status" value="1"/>
</dbReference>
<sequence length="593" mass="67992">MISDWVKSLKKVYFMKSRIASNWYEFIFFLSFVLVPIIDSLNGYLLFTFGQSVLGQLFRTVVILIFSTLIIKYSSAPKLLKLCLLIIPLLLLQIGYFLIYHSIHGLVFDLTNIFKIIFIIVSIETFRVLKKEELVSKGTIENILNFCLILFPLTILIPKILGVGYSAYSNGGGYSAFYYANNDINIVLIVLLIYSLDLLFNSVSLHQFKFRYLFLLILMVVVTLLIGSKSSIAFFVISILIYLLRSFRINSIKSSINFLVGILISVSIFLMLVLTVFAQTVGKIIERNLYFFRISNNIIDYIFSDRNLFLDSALHFIYSDHILPKVIFGIGFYQKNVNTGIAVSHFFGSAPRQIEMDIFDTFFAYGLIGFILIYGYIFLIYIRHLVYSKKKKELFGYNLSFIVIIAFSTLAGHVLYSALSGSFLALICSMLLIENDEKDSKTDICLISSSGGHLEQLKRLLPIVKEYSHTIITEKNTSTSNMNNFYEVNYLIQQDRKKTLFILVYLINFLISAVFYLRFRPKIIISTGAGVVIPFCLIGKLFGSKIIFIESFAKVNSPTITGRIVYKFADQFYIQWTDLKKCYPKGIYRGTIY</sequence>
<feature type="transmembrane region" description="Helical" evidence="6">
    <location>
        <begin position="362"/>
        <end position="382"/>
    </location>
</feature>
<evidence type="ECO:0000256" key="5">
    <source>
        <dbReference type="ARBA" id="ARBA00023136"/>
    </source>
</evidence>
<evidence type="ECO:0000256" key="1">
    <source>
        <dbReference type="ARBA" id="ARBA00004389"/>
    </source>
</evidence>
<comment type="caution">
    <text evidence="7">The sequence shown here is derived from an EMBL/GenBank/DDBJ whole genome shotgun (WGS) entry which is preliminary data.</text>
</comment>
<evidence type="ECO:0000256" key="6">
    <source>
        <dbReference type="SAM" id="Phobius"/>
    </source>
</evidence>
<feature type="transmembrane region" description="Helical" evidence="6">
    <location>
        <begin position="523"/>
        <end position="542"/>
    </location>
</feature>
<proteinExistence type="predicted"/>
<name>A0ABT0M8I2_9BACL</name>
<dbReference type="EMBL" id="JAMAST010000003">
    <property type="protein sequence ID" value="MCL1631171.1"/>
    <property type="molecule type" value="Genomic_DNA"/>
</dbReference>
<keyword evidence="4 6" id="KW-1133">Transmembrane helix</keyword>
<reference evidence="7 8" key="1">
    <citation type="submission" date="2022-05" db="EMBL/GenBank/DDBJ databases">
        <title>Sporolactobacillus sp nov CPB3-1, isolated from tree bark (Mangifera indica L.).</title>
        <authorList>
            <person name="Phuengjayaem S."/>
            <person name="Tanasupawat S."/>
        </authorList>
    </citation>
    <scope>NUCLEOTIDE SEQUENCE [LARGE SCALE GENOMIC DNA]</scope>
    <source>
        <strain evidence="7 8">CPB3-1</strain>
    </source>
</reference>